<dbReference type="SUPFAM" id="SSF53098">
    <property type="entry name" value="Ribonuclease H-like"/>
    <property type="match status" value="1"/>
</dbReference>
<dbReference type="Proteomes" id="UP001341281">
    <property type="component" value="Chromosome 02"/>
</dbReference>
<organism evidence="2 3">
    <name type="scientific">Paspalum notatum var. saurae</name>
    <dbReference type="NCBI Taxonomy" id="547442"/>
    <lineage>
        <taxon>Eukaryota</taxon>
        <taxon>Viridiplantae</taxon>
        <taxon>Streptophyta</taxon>
        <taxon>Embryophyta</taxon>
        <taxon>Tracheophyta</taxon>
        <taxon>Spermatophyta</taxon>
        <taxon>Magnoliopsida</taxon>
        <taxon>Liliopsida</taxon>
        <taxon>Poales</taxon>
        <taxon>Poaceae</taxon>
        <taxon>PACMAD clade</taxon>
        <taxon>Panicoideae</taxon>
        <taxon>Andropogonodae</taxon>
        <taxon>Paspaleae</taxon>
        <taxon>Paspalinae</taxon>
        <taxon>Paspalum</taxon>
    </lineage>
</organism>
<evidence type="ECO:0000313" key="3">
    <source>
        <dbReference type="Proteomes" id="UP001341281"/>
    </source>
</evidence>
<dbReference type="PANTHER" id="PTHR23272">
    <property type="entry name" value="BED FINGER-RELATED"/>
    <property type="match status" value="1"/>
</dbReference>
<evidence type="ECO:0000259" key="1">
    <source>
        <dbReference type="Pfam" id="PF05699"/>
    </source>
</evidence>
<dbReference type="AlphaFoldDB" id="A0AAQ3PQ31"/>
<dbReference type="InterPro" id="IPR008906">
    <property type="entry name" value="HATC_C_dom"/>
</dbReference>
<dbReference type="InterPro" id="IPR012337">
    <property type="entry name" value="RNaseH-like_sf"/>
</dbReference>
<reference evidence="2 3" key="1">
    <citation type="submission" date="2024-02" db="EMBL/GenBank/DDBJ databases">
        <title>High-quality chromosome-scale genome assembly of Pensacola bahiagrass (Paspalum notatum Flugge var. saurae).</title>
        <authorList>
            <person name="Vega J.M."/>
            <person name="Podio M."/>
            <person name="Orjuela J."/>
            <person name="Siena L.A."/>
            <person name="Pessino S.C."/>
            <person name="Combes M.C."/>
            <person name="Mariac C."/>
            <person name="Albertini E."/>
            <person name="Pupilli F."/>
            <person name="Ortiz J.P.A."/>
            <person name="Leblanc O."/>
        </authorList>
    </citation>
    <scope>NUCLEOTIDE SEQUENCE [LARGE SCALE GENOMIC DNA]</scope>
    <source>
        <strain evidence="2">R1</strain>
        <tissue evidence="2">Leaf</tissue>
    </source>
</reference>
<name>A0AAQ3PQ31_PASNO</name>
<feature type="non-terminal residue" evidence="2">
    <location>
        <position position="1"/>
    </location>
</feature>
<feature type="domain" description="HAT C-terminal dimerisation" evidence="1">
    <location>
        <begin position="142"/>
        <end position="219"/>
    </location>
</feature>
<sequence length="230" mass="26115">MRLGLFGLFASTGPSGGGIPDNPVVLEQRLTFATQPCKSKKRGFWGVVIATFLDPRRKLGYLKLFYKKVWNDANKVDKVAKVDQDITTYEERCESTSCVVLMPVANKVSNNAESPCLAKRKIEEEFAEYMNQKTFEKDYKSEIDAYLEENIEKRSDNWDILAWWQCKSDKYPVFSTMVLDFLAIPLSIVSSESTFSYVLGDRRSSLSPQILKALICVKDCLSITSDLDVE</sequence>
<dbReference type="PANTHER" id="PTHR23272:SF181">
    <property type="entry name" value="OS01G0802400 PROTEIN"/>
    <property type="match status" value="1"/>
</dbReference>
<keyword evidence="3" id="KW-1185">Reference proteome</keyword>
<dbReference type="GO" id="GO:0046983">
    <property type="term" value="F:protein dimerization activity"/>
    <property type="evidence" value="ECO:0007669"/>
    <property type="project" value="InterPro"/>
</dbReference>
<accession>A0AAQ3PQ31</accession>
<proteinExistence type="predicted"/>
<protein>
    <recommendedName>
        <fullName evidence="1">HAT C-terminal dimerisation domain-containing protein</fullName>
    </recommendedName>
</protein>
<dbReference type="EMBL" id="CP144746">
    <property type="protein sequence ID" value="WVZ56157.1"/>
    <property type="molecule type" value="Genomic_DNA"/>
</dbReference>
<evidence type="ECO:0000313" key="2">
    <source>
        <dbReference type="EMBL" id="WVZ56157.1"/>
    </source>
</evidence>
<dbReference type="Pfam" id="PF05699">
    <property type="entry name" value="Dimer_Tnp_hAT"/>
    <property type="match status" value="1"/>
</dbReference>
<gene>
    <name evidence="2" type="ORF">U9M48_006728</name>
</gene>